<feature type="transmembrane region" description="Helical" evidence="1">
    <location>
        <begin position="25"/>
        <end position="48"/>
    </location>
</feature>
<protein>
    <recommendedName>
        <fullName evidence="4">DUF624 domain-containing protein</fullName>
    </recommendedName>
</protein>
<keyword evidence="3" id="KW-1185">Reference proteome</keyword>
<dbReference type="InterPro" id="IPR006938">
    <property type="entry name" value="DUF624"/>
</dbReference>
<proteinExistence type="predicted"/>
<feature type="transmembrane region" description="Helical" evidence="1">
    <location>
        <begin position="109"/>
        <end position="128"/>
    </location>
</feature>
<dbReference type="OrthoDB" id="2182676at2"/>
<feature type="transmembrane region" description="Helical" evidence="1">
    <location>
        <begin position="75"/>
        <end position="97"/>
    </location>
</feature>
<organism evidence="2 3">
    <name type="scientific">Isoptericola dokdonensis DS-3</name>
    <dbReference type="NCBI Taxonomy" id="1300344"/>
    <lineage>
        <taxon>Bacteria</taxon>
        <taxon>Bacillati</taxon>
        <taxon>Actinomycetota</taxon>
        <taxon>Actinomycetes</taxon>
        <taxon>Micrococcales</taxon>
        <taxon>Promicromonosporaceae</taxon>
        <taxon>Isoptericola</taxon>
    </lineage>
</organism>
<evidence type="ECO:0000256" key="1">
    <source>
        <dbReference type="SAM" id="Phobius"/>
    </source>
</evidence>
<gene>
    <name evidence="2" type="ORF">I598_3131</name>
</gene>
<dbReference type="RefSeq" id="WP_068203949.1">
    <property type="nucleotide sequence ID" value="NZ_CP014209.1"/>
</dbReference>
<dbReference type="AlphaFoldDB" id="A0A168FWX8"/>
<keyword evidence="1" id="KW-1133">Transmembrane helix</keyword>
<dbReference type="Pfam" id="PF04854">
    <property type="entry name" value="DUF624"/>
    <property type="match status" value="1"/>
</dbReference>
<feature type="transmembrane region" description="Helical" evidence="1">
    <location>
        <begin position="140"/>
        <end position="167"/>
    </location>
</feature>
<evidence type="ECO:0000313" key="3">
    <source>
        <dbReference type="Proteomes" id="UP000076794"/>
    </source>
</evidence>
<evidence type="ECO:0000313" key="2">
    <source>
        <dbReference type="EMBL" id="ANC32646.1"/>
    </source>
</evidence>
<dbReference type="PATRIC" id="fig|1300344.3.peg.3151"/>
<reference evidence="2 3" key="1">
    <citation type="submission" date="2016-01" db="EMBL/GenBank/DDBJ databases">
        <title>Complete genome sequence of a soil Actinobacterium, Isoptericola dokdonensis DS-3.</title>
        <authorList>
            <person name="Kwon S.-K."/>
            <person name="Kim J.F."/>
        </authorList>
    </citation>
    <scope>NUCLEOTIDE SEQUENCE [LARGE SCALE GENOMIC DNA]</scope>
    <source>
        <strain evidence="2 3">DS-3</strain>
    </source>
</reference>
<dbReference type="STRING" id="1300344.I598_3131"/>
<feature type="transmembrane region" description="Helical" evidence="1">
    <location>
        <begin position="173"/>
        <end position="194"/>
    </location>
</feature>
<dbReference type="EMBL" id="CP014209">
    <property type="protein sequence ID" value="ANC32646.1"/>
    <property type="molecule type" value="Genomic_DNA"/>
</dbReference>
<sequence>MFSFEGFVRINTAATAVYRLAYLNLLWVATTVLGLGVVGFGPASYALAAYLDRWVRHGETPPPARTFWRSVRERTWHTILVGWILLGAGAIVVTNVLRSPDGTVRALNVVALVVLVVVAAYVFPVMAATDITSVPRQLGAALLLGFGSLHWTVLGGTVVAVTTWLLWSFATPLLLLFGAGVPALVVALVTRIVFRPLVESPALPGRTMHHPLDTPVTEQAS</sequence>
<name>A0A168FWX8_9MICO</name>
<dbReference type="Proteomes" id="UP000076794">
    <property type="component" value="Chromosome"/>
</dbReference>
<accession>A0A168FWX8</accession>
<keyword evidence="1" id="KW-0472">Membrane</keyword>
<keyword evidence="1" id="KW-0812">Transmembrane</keyword>
<dbReference type="KEGG" id="ido:I598_3131"/>
<evidence type="ECO:0008006" key="4">
    <source>
        <dbReference type="Google" id="ProtNLM"/>
    </source>
</evidence>